<dbReference type="Gene3D" id="3.40.50.150">
    <property type="entry name" value="Vaccinia Virus protein VP39"/>
    <property type="match status" value="1"/>
</dbReference>
<dbReference type="PANTHER" id="PTHR43667">
    <property type="entry name" value="CYCLOPROPANE-FATTY-ACYL-PHOSPHOLIPID SYNTHASE"/>
    <property type="match status" value="1"/>
</dbReference>
<dbReference type="EMBL" id="CP002917">
    <property type="protein sequence ID" value="AEK36669.1"/>
    <property type="molecule type" value="Genomic_DNA"/>
</dbReference>
<dbReference type="GO" id="GO:0008825">
    <property type="term" value="F:cyclopropane-fatty-acyl-phospholipid synthase activity"/>
    <property type="evidence" value="ECO:0007669"/>
    <property type="project" value="UniProtKB-EC"/>
</dbReference>
<dbReference type="Proteomes" id="UP000006659">
    <property type="component" value="Chromosome"/>
</dbReference>
<dbReference type="STRING" id="858619.CVAR_1313"/>
<keyword evidence="1" id="KW-0808">Transferase</keyword>
<dbReference type="Pfam" id="PF02353">
    <property type="entry name" value="CMAS"/>
    <property type="match status" value="1"/>
</dbReference>
<dbReference type="KEGG" id="cva:CVAR_1313"/>
<dbReference type="PANTHER" id="PTHR43667:SF2">
    <property type="entry name" value="FATTY ACID C-METHYL TRANSFERASE"/>
    <property type="match status" value="1"/>
</dbReference>
<dbReference type="InterPro" id="IPR029063">
    <property type="entry name" value="SAM-dependent_MTases_sf"/>
</dbReference>
<dbReference type="GO" id="GO:0032259">
    <property type="term" value="P:methylation"/>
    <property type="evidence" value="ECO:0007669"/>
    <property type="project" value="UniProtKB-KW"/>
</dbReference>
<reference evidence="1 2" key="1">
    <citation type="journal article" date="2011" name="BMC Genomics">
        <title>Complete genome sequence of Corynebacterium variabile DSM 44702 isolated from the surface of smear-ripened cheeses and insights into cheese ripening and flavor generation.</title>
        <authorList>
            <person name="Schroeder J."/>
            <person name="Maus I."/>
            <person name="Trost E."/>
            <person name="Tauch A."/>
        </authorList>
    </citation>
    <scope>NUCLEOTIDE SEQUENCE [LARGE SCALE GENOMIC DNA]</scope>
    <source>
        <strain evidence="2">DSM 44702 / JCM 12073 / NCIMB 30131</strain>
    </source>
</reference>
<dbReference type="SUPFAM" id="SSF53335">
    <property type="entry name" value="S-adenosyl-L-methionine-dependent methyltransferases"/>
    <property type="match status" value="1"/>
</dbReference>
<name>G0HBF1_CORVD</name>
<gene>
    <name evidence="1" type="primary">cfa2</name>
    <name evidence="1" type="ordered locus">CVAR_1313</name>
</gene>
<dbReference type="AlphaFoldDB" id="G0HBF1"/>
<dbReference type="InterPro" id="IPR050723">
    <property type="entry name" value="CFA/CMAS"/>
</dbReference>
<proteinExistence type="predicted"/>
<protein>
    <submittedName>
        <fullName evidence="1">Cyclopropane-fatty-acyl-phospholipid synthase</fullName>
        <ecNumber evidence="1">2.1.1.79</ecNumber>
    </submittedName>
</protein>
<accession>G0HBF1</accession>
<evidence type="ECO:0000313" key="2">
    <source>
        <dbReference type="Proteomes" id="UP000006659"/>
    </source>
</evidence>
<sequence>MQVVGGGFFRRPGLPGGNVGCYAASVVVCSQLFRAWVRLRRPFLGEMSVCGSPPPTGVPENTPATDEDHPVGAPGQCPGAGTESFWKELPVSEGFIDPERWPDLVRRPEATLLGSRAARVRERLELLTRDNGIALTPGARPRFVVRDGLVLDRIVADGWLGLAEGYMAGEWIADPLPEVLGVLLSQPLESGLGALMSRRRLRDFGGVGTGELPDALVELYTGATRATGSALFASGTRTSATRDVTQFGRVTPVVESWMDAPSVVERADLDDAQVHRTNRMLDMARTGPGDRVLELPSSGGALAVIAARRGARVDVLTADPDHAEVVRARAHAAGVGGAVRVETIRGVVPSPRQWSGTYDAVFSVERAETLGDEGLGQFFDAVERMLSRDGIAVIQSVVHAGGSELADDVVAQSLDVMRAYVWPALRYPTTVRMTAQANKAGLELLREVHTGSHMALTLGLWRAVFTSRERQAAAAGFDPVYRRLWDYQLALHEALVDAGALDCVQLVMRRH</sequence>
<dbReference type="EC" id="2.1.1.79" evidence="1"/>
<dbReference type="eggNOG" id="COG2230">
    <property type="taxonomic scope" value="Bacteria"/>
</dbReference>
<evidence type="ECO:0000313" key="1">
    <source>
        <dbReference type="EMBL" id="AEK36669.1"/>
    </source>
</evidence>
<keyword evidence="1" id="KW-0489">Methyltransferase</keyword>
<dbReference type="HOGENOM" id="CLU_026434_1_0_11"/>
<organism evidence="1 2">
    <name type="scientific">Corynebacterium variabile (strain DSM 44702 / CIP 107183 / JCM 12073 / NCIMB 30131)</name>
    <name type="common">Corynebacterium mooreparkense</name>
    <dbReference type="NCBI Taxonomy" id="858619"/>
    <lineage>
        <taxon>Bacteria</taxon>
        <taxon>Bacillati</taxon>
        <taxon>Actinomycetota</taxon>
        <taxon>Actinomycetes</taxon>
        <taxon>Mycobacteriales</taxon>
        <taxon>Corynebacteriaceae</taxon>
        <taxon>Corynebacterium</taxon>
    </lineage>
</organism>